<comment type="caution">
    <text evidence="2">The sequence shown here is derived from an EMBL/GenBank/DDBJ whole genome shotgun (WGS) entry which is preliminary data.</text>
</comment>
<name>A0ABU1ELR4_9FLAO</name>
<evidence type="ECO:0000313" key="3">
    <source>
        <dbReference type="Proteomes" id="UP001257234"/>
    </source>
</evidence>
<evidence type="ECO:0000313" key="2">
    <source>
        <dbReference type="EMBL" id="MDR5589316.1"/>
    </source>
</evidence>
<dbReference type="Proteomes" id="UP001257234">
    <property type="component" value="Unassembled WGS sequence"/>
</dbReference>
<reference evidence="3" key="1">
    <citation type="submission" date="2023-07" db="EMBL/GenBank/DDBJ databases">
        <title>Christiangramia sp. SM2212., a novel bacterium of the family Flavobacteriaceae isolated from the sea sediment.</title>
        <authorList>
            <person name="Wang J."/>
            <person name="Zhang X."/>
        </authorList>
    </citation>
    <scope>NUCLEOTIDE SEQUENCE [LARGE SCALE GENOMIC DNA]</scope>
    <source>
        <strain evidence="3">SM2212</strain>
    </source>
</reference>
<dbReference type="EMBL" id="JAVJIU010000001">
    <property type="protein sequence ID" value="MDR5589316.1"/>
    <property type="molecule type" value="Genomic_DNA"/>
</dbReference>
<keyword evidence="3" id="KW-1185">Reference proteome</keyword>
<organism evidence="2 3">
    <name type="scientific">Christiangramia sediminicola</name>
    <dbReference type="NCBI Taxonomy" id="3073267"/>
    <lineage>
        <taxon>Bacteria</taxon>
        <taxon>Pseudomonadati</taxon>
        <taxon>Bacteroidota</taxon>
        <taxon>Flavobacteriia</taxon>
        <taxon>Flavobacteriales</taxon>
        <taxon>Flavobacteriaceae</taxon>
        <taxon>Christiangramia</taxon>
    </lineage>
</organism>
<feature type="domain" description="Lipocalin-like" evidence="1">
    <location>
        <begin position="62"/>
        <end position="172"/>
    </location>
</feature>
<sequence>MKFSKFVPKSKCPKKMNNLFKAKTLASFGLLILAMASCSKEEISMDSQLKVSNATTVTTNDMIGHWDLSGMMADTAVNLNGDELSSKNLLDETDCFNTMSITFDADSTFVTNNAQMTFESGTSSNEFSCLTDRMDNGRWEVRNDSLILTMMVNGSTYTHKKLINLETNKFSFDVTKIESDQYVDDPGNTQASPIRILELEYTKS</sequence>
<dbReference type="InterPro" id="IPR024311">
    <property type="entry name" value="Lipocalin-like"/>
</dbReference>
<protein>
    <submittedName>
        <fullName evidence="2">Lipocalin family protein</fullName>
    </submittedName>
</protein>
<accession>A0ABU1ELR4</accession>
<evidence type="ECO:0000259" key="1">
    <source>
        <dbReference type="Pfam" id="PF13648"/>
    </source>
</evidence>
<dbReference type="Pfam" id="PF13648">
    <property type="entry name" value="Lipocalin_4"/>
    <property type="match status" value="1"/>
</dbReference>
<gene>
    <name evidence="2" type="ORF">RE431_01595</name>
</gene>
<proteinExistence type="predicted"/>
<dbReference type="RefSeq" id="WP_309560209.1">
    <property type="nucleotide sequence ID" value="NZ_JAVJIU010000001.1"/>
</dbReference>